<sequence length="79" mass="8350">MGRMGRAGSPRYAWRLSNVQTWASAALTDASTCLDSLATYTAPGAGADVDALRKRVVATSQATSNALALVNQLDPHHHQ</sequence>
<dbReference type="EnsemblPlants" id="OB04G10410.1">
    <property type="protein sequence ID" value="OB04G10410.1"/>
    <property type="gene ID" value="OB04G10410"/>
</dbReference>
<dbReference type="GO" id="GO:0004857">
    <property type="term" value="F:enzyme inhibitor activity"/>
    <property type="evidence" value="ECO:0007669"/>
    <property type="project" value="InterPro"/>
</dbReference>
<dbReference type="AlphaFoldDB" id="J3LV66"/>
<dbReference type="OMA" id="FLFHINN"/>
<reference evidence="2" key="2">
    <citation type="submission" date="2013-04" db="UniProtKB">
        <authorList>
            <consortium name="EnsemblPlants"/>
        </authorList>
    </citation>
    <scope>IDENTIFICATION</scope>
</reference>
<dbReference type="InterPro" id="IPR006501">
    <property type="entry name" value="Pectinesterase_inhib_dom"/>
</dbReference>
<dbReference type="Pfam" id="PF04043">
    <property type="entry name" value="PMEI"/>
    <property type="match status" value="1"/>
</dbReference>
<name>J3LV66_ORYBR</name>
<accession>J3LV66</accession>
<dbReference type="Proteomes" id="UP000006038">
    <property type="component" value="Chromosome 4"/>
</dbReference>
<dbReference type="SUPFAM" id="SSF101148">
    <property type="entry name" value="Plant invertase/pectin methylesterase inhibitor"/>
    <property type="match status" value="1"/>
</dbReference>
<feature type="domain" description="Pectinesterase inhibitor" evidence="1">
    <location>
        <begin position="12"/>
        <end position="69"/>
    </location>
</feature>
<protein>
    <recommendedName>
        <fullName evidence="1">Pectinesterase inhibitor domain-containing protein</fullName>
    </recommendedName>
</protein>
<keyword evidence="3" id="KW-1185">Reference proteome</keyword>
<dbReference type="HOGENOM" id="CLU_173622_0_0_1"/>
<dbReference type="InterPro" id="IPR035513">
    <property type="entry name" value="Invertase/methylesterase_inhib"/>
</dbReference>
<dbReference type="STRING" id="4533.J3LV66"/>
<dbReference type="CDD" id="cd15798">
    <property type="entry name" value="PMEI-like_3"/>
    <property type="match status" value="1"/>
</dbReference>
<reference evidence="2" key="1">
    <citation type="journal article" date="2013" name="Nat. Commun.">
        <title>Whole-genome sequencing of Oryza brachyantha reveals mechanisms underlying Oryza genome evolution.</title>
        <authorList>
            <person name="Chen J."/>
            <person name="Huang Q."/>
            <person name="Gao D."/>
            <person name="Wang J."/>
            <person name="Lang Y."/>
            <person name="Liu T."/>
            <person name="Li B."/>
            <person name="Bai Z."/>
            <person name="Luis Goicoechea J."/>
            <person name="Liang C."/>
            <person name="Chen C."/>
            <person name="Zhang W."/>
            <person name="Sun S."/>
            <person name="Liao Y."/>
            <person name="Zhang X."/>
            <person name="Yang L."/>
            <person name="Song C."/>
            <person name="Wang M."/>
            <person name="Shi J."/>
            <person name="Liu G."/>
            <person name="Liu J."/>
            <person name="Zhou H."/>
            <person name="Zhou W."/>
            <person name="Yu Q."/>
            <person name="An N."/>
            <person name="Chen Y."/>
            <person name="Cai Q."/>
            <person name="Wang B."/>
            <person name="Liu B."/>
            <person name="Min J."/>
            <person name="Huang Y."/>
            <person name="Wu H."/>
            <person name="Li Z."/>
            <person name="Zhang Y."/>
            <person name="Yin Y."/>
            <person name="Song W."/>
            <person name="Jiang J."/>
            <person name="Jackson S.A."/>
            <person name="Wing R.A."/>
            <person name="Wang J."/>
            <person name="Chen M."/>
        </authorList>
    </citation>
    <scope>NUCLEOTIDE SEQUENCE [LARGE SCALE GENOMIC DNA]</scope>
    <source>
        <strain evidence="2">cv. IRGC 101232</strain>
    </source>
</reference>
<evidence type="ECO:0000313" key="2">
    <source>
        <dbReference type="EnsemblPlants" id="OB04G10410.1"/>
    </source>
</evidence>
<organism evidence="2">
    <name type="scientific">Oryza brachyantha</name>
    <name type="common">malo sina</name>
    <dbReference type="NCBI Taxonomy" id="4533"/>
    <lineage>
        <taxon>Eukaryota</taxon>
        <taxon>Viridiplantae</taxon>
        <taxon>Streptophyta</taxon>
        <taxon>Embryophyta</taxon>
        <taxon>Tracheophyta</taxon>
        <taxon>Spermatophyta</taxon>
        <taxon>Magnoliopsida</taxon>
        <taxon>Liliopsida</taxon>
        <taxon>Poales</taxon>
        <taxon>Poaceae</taxon>
        <taxon>BOP clade</taxon>
        <taxon>Oryzoideae</taxon>
        <taxon>Oryzeae</taxon>
        <taxon>Oryzinae</taxon>
        <taxon>Oryza</taxon>
    </lineage>
</organism>
<dbReference type="Gramene" id="OB04G10410.1">
    <property type="protein sequence ID" value="OB04G10410.1"/>
    <property type="gene ID" value="OB04G10410"/>
</dbReference>
<proteinExistence type="predicted"/>
<evidence type="ECO:0000313" key="3">
    <source>
        <dbReference type="Proteomes" id="UP000006038"/>
    </source>
</evidence>
<evidence type="ECO:0000259" key="1">
    <source>
        <dbReference type="Pfam" id="PF04043"/>
    </source>
</evidence>
<dbReference type="Gene3D" id="1.20.140.40">
    <property type="entry name" value="Invertase/pectin methylesterase inhibitor family protein"/>
    <property type="match status" value="1"/>
</dbReference>